<keyword evidence="1" id="KW-0812">Transmembrane</keyword>
<keyword evidence="3" id="KW-1185">Reference proteome</keyword>
<protein>
    <submittedName>
        <fullName evidence="2">Uncharacterized protein</fullName>
    </submittedName>
</protein>
<dbReference type="PANTHER" id="PTHR37752">
    <property type="entry name" value="OS02G0610700 PROTEIN"/>
    <property type="match status" value="1"/>
</dbReference>
<comment type="caution">
    <text evidence="2">The sequence shown here is derived from an EMBL/GenBank/DDBJ whole genome shotgun (WGS) entry which is preliminary data.</text>
</comment>
<keyword evidence="1" id="KW-1133">Transmembrane helix</keyword>
<proteinExistence type="predicted"/>
<dbReference type="AlphaFoldDB" id="A0A833VG41"/>
<reference evidence="2" key="1">
    <citation type="submission" date="2020-01" db="EMBL/GenBank/DDBJ databases">
        <title>Genome sequence of Kobresia littledalei, the first chromosome-level genome in the family Cyperaceae.</title>
        <authorList>
            <person name="Qu G."/>
        </authorList>
    </citation>
    <scope>NUCLEOTIDE SEQUENCE</scope>
    <source>
        <strain evidence="2">C.B.Clarke</strain>
        <tissue evidence="2">Leaf</tissue>
    </source>
</reference>
<dbReference type="Proteomes" id="UP000623129">
    <property type="component" value="Unassembled WGS sequence"/>
</dbReference>
<name>A0A833VG41_9POAL</name>
<organism evidence="2 3">
    <name type="scientific">Carex littledalei</name>
    <dbReference type="NCBI Taxonomy" id="544730"/>
    <lineage>
        <taxon>Eukaryota</taxon>
        <taxon>Viridiplantae</taxon>
        <taxon>Streptophyta</taxon>
        <taxon>Embryophyta</taxon>
        <taxon>Tracheophyta</taxon>
        <taxon>Spermatophyta</taxon>
        <taxon>Magnoliopsida</taxon>
        <taxon>Liliopsida</taxon>
        <taxon>Poales</taxon>
        <taxon>Cyperaceae</taxon>
        <taxon>Cyperoideae</taxon>
        <taxon>Cariceae</taxon>
        <taxon>Carex</taxon>
        <taxon>Carex subgen. Euthyceras</taxon>
    </lineage>
</organism>
<keyword evidence="1" id="KW-0472">Membrane</keyword>
<feature type="transmembrane region" description="Helical" evidence="1">
    <location>
        <begin position="88"/>
        <end position="106"/>
    </location>
</feature>
<dbReference type="PANTHER" id="PTHR37752:SF1">
    <property type="entry name" value="OS02G0610700 PROTEIN"/>
    <property type="match status" value="1"/>
</dbReference>
<dbReference type="InterPro" id="IPR053091">
    <property type="entry name" value="PSII_Assembly/Photoprotect-Rel"/>
</dbReference>
<evidence type="ECO:0000256" key="1">
    <source>
        <dbReference type="SAM" id="Phobius"/>
    </source>
</evidence>
<accession>A0A833VG41</accession>
<dbReference type="EMBL" id="SWLB01000005">
    <property type="protein sequence ID" value="KAF3338517.1"/>
    <property type="molecule type" value="Genomic_DNA"/>
</dbReference>
<dbReference type="SUPFAM" id="SSF103511">
    <property type="entry name" value="Chlorophyll a-b binding protein"/>
    <property type="match status" value="1"/>
</dbReference>
<dbReference type="OrthoDB" id="1887732at2759"/>
<gene>
    <name evidence="2" type="ORF">FCM35_KLT17354</name>
</gene>
<evidence type="ECO:0000313" key="3">
    <source>
        <dbReference type="Proteomes" id="UP000623129"/>
    </source>
</evidence>
<evidence type="ECO:0000313" key="2">
    <source>
        <dbReference type="EMBL" id="KAF3338517.1"/>
    </source>
</evidence>
<sequence length="129" mass="13937">MASSLSCYSPCMLSSQLQNEWLTNSVYRKNKKRIVLALATTTNVSPGKRSSGDDIIMVDPLEAKRLAEKQMSEIKAKEKLMRRRQGEAINGALAMIGLTAGLVIEGQTGKGILGQIAGYLAAFAGIFMN</sequence>
<dbReference type="GO" id="GO:0009535">
    <property type="term" value="C:chloroplast thylakoid membrane"/>
    <property type="evidence" value="ECO:0007669"/>
    <property type="project" value="TreeGrafter"/>
</dbReference>
<feature type="transmembrane region" description="Helical" evidence="1">
    <location>
        <begin position="112"/>
        <end position="128"/>
    </location>
</feature>